<keyword evidence="2" id="KW-1185">Reference proteome</keyword>
<reference evidence="1 2" key="1">
    <citation type="journal article" date="2018" name="J. Microbiol.">
        <title>Leifsonia flava sp. nov., a novel actinobacterium isolated from the rhizosphere of Aquilegia viridiflora.</title>
        <authorList>
            <person name="Cai Y."/>
            <person name="Tao W.Z."/>
            <person name="Ma Y.J."/>
            <person name="Cheng J."/>
            <person name="Zhang M.Y."/>
            <person name="Zhang Y.X."/>
        </authorList>
    </citation>
    <scope>NUCLEOTIDE SEQUENCE [LARGE SCALE GENOMIC DNA]</scope>
    <source>
        <strain evidence="1 2">SYP-B2174</strain>
    </source>
</reference>
<organism evidence="1 2">
    <name type="scientific">Orlajensenia leifsoniae</name>
    <dbReference type="NCBI Taxonomy" id="2561933"/>
    <lineage>
        <taxon>Bacteria</taxon>
        <taxon>Bacillati</taxon>
        <taxon>Actinomycetota</taxon>
        <taxon>Actinomycetes</taxon>
        <taxon>Micrococcales</taxon>
        <taxon>Microbacteriaceae</taxon>
        <taxon>Orlajensenia</taxon>
    </lineage>
</organism>
<dbReference type="EMBL" id="SPQZ01000003">
    <property type="protein sequence ID" value="TFV97974.1"/>
    <property type="molecule type" value="Genomic_DNA"/>
</dbReference>
<protein>
    <submittedName>
        <fullName evidence="1">Cytoplasmic protein</fullName>
    </submittedName>
</protein>
<sequence>MVADDPVVTNPDHYSILFENEFVRVLEYLDAPGDASRPHEHPNSVMITLTAFHRLLQSGDAEREVALPAGVATWLPAQRHSGTNTGETPTHTIFVELKGASAGTPGVSVLGPN</sequence>
<dbReference type="InterPro" id="IPR011051">
    <property type="entry name" value="RmlC_Cupin_sf"/>
</dbReference>
<gene>
    <name evidence="1" type="ORF">E4M00_07925</name>
</gene>
<dbReference type="InterPro" id="IPR014710">
    <property type="entry name" value="RmlC-like_jellyroll"/>
</dbReference>
<name>A0A4Y9QZG4_9MICO</name>
<dbReference type="SUPFAM" id="SSF51182">
    <property type="entry name" value="RmlC-like cupins"/>
    <property type="match status" value="1"/>
</dbReference>
<comment type="caution">
    <text evidence="1">The sequence shown here is derived from an EMBL/GenBank/DDBJ whole genome shotgun (WGS) entry which is preliminary data.</text>
</comment>
<dbReference type="RefSeq" id="WP_135119989.1">
    <property type="nucleotide sequence ID" value="NZ_SPQZ01000003.1"/>
</dbReference>
<accession>A0A4Y9QZG4</accession>
<proteinExistence type="predicted"/>
<dbReference type="AlphaFoldDB" id="A0A4Y9QZG4"/>
<evidence type="ECO:0000313" key="2">
    <source>
        <dbReference type="Proteomes" id="UP000298127"/>
    </source>
</evidence>
<evidence type="ECO:0000313" key="1">
    <source>
        <dbReference type="EMBL" id="TFV97974.1"/>
    </source>
</evidence>
<dbReference type="Gene3D" id="2.60.120.10">
    <property type="entry name" value="Jelly Rolls"/>
    <property type="match status" value="1"/>
</dbReference>
<dbReference type="Proteomes" id="UP000298127">
    <property type="component" value="Unassembled WGS sequence"/>
</dbReference>